<name>A0A6A6SWF2_9PLEO</name>
<keyword evidence="4" id="KW-1185">Reference proteome</keyword>
<evidence type="ECO:0000256" key="2">
    <source>
        <dbReference type="SAM" id="Phobius"/>
    </source>
</evidence>
<protein>
    <submittedName>
        <fullName evidence="3">Uncharacterized protein</fullName>
    </submittedName>
</protein>
<organism evidence="3 4">
    <name type="scientific">Lophiostoma macrostomum CBS 122681</name>
    <dbReference type="NCBI Taxonomy" id="1314788"/>
    <lineage>
        <taxon>Eukaryota</taxon>
        <taxon>Fungi</taxon>
        <taxon>Dikarya</taxon>
        <taxon>Ascomycota</taxon>
        <taxon>Pezizomycotina</taxon>
        <taxon>Dothideomycetes</taxon>
        <taxon>Pleosporomycetidae</taxon>
        <taxon>Pleosporales</taxon>
        <taxon>Lophiostomataceae</taxon>
        <taxon>Lophiostoma</taxon>
    </lineage>
</organism>
<evidence type="ECO:0000256" key="1">
    <source>
        <dbReference type="SAM" id="MobiDB-lite"/>
    </source>
</evidence>
<keyword evidence="2" id="KW-0812">Transmembrane</keyword>
<accession>A0A6A6SWF2</accession>
<sequence length="242" mass="26097">MSSSSSSPLLSSSAQVDASIYTHPNSTQTPHTFLPIEFQFIAALLTDSGSTSYVNHRLLNLMVAVTTNKKFIATLASPPYNYDYQAWLEEIGAAPDEFLSQLSAAMKSKRVEFLATCALVCVALLWVGRLAQRAGHAKLYVTALIGGVIAPFWFAEVRLLEWDVRIWVGMFIIQSAGVGVVLGAAGWLFDCVFGAQGDSSRAVQTAVDHREEKSQGISDGNGTDNADDRDKSIASEGKAESD</sequence>
<feature type="transmembrane region" description="Helical" evidence="2">
    <location>
        <begin position="166"/>
        <end position="189"/>
    </location>
</feature>
<gene>
    <name evidence="3" type="ORF">K491DRAFT_696035</name>
</gene>
<reference evidence="3" key="1">
    <citation type="journal article" date="2020" name="Stud. Mycol.">
        <title>101 Dothideomycetes genomes: a test case for predicting lifestyles and emergence of pathogens.</title>
        <authorList>
            <person name="Haridas S."/>
            <person name="Albert R."/>
            <person name="Binder M."/>
            <person name="Bloem J."/>
            <person name="Labutti K."/>
            <person name="Salamov A."/>
            <person name="Andreopoulos B."/>
            <person name="Baker S."/>
            <person name="Barry K."/>
            <person name="Bills G."/>
            <person name="Bluhm B."/>
            <person name="Cannon C."/>
            <person name="Castanera R."/>
            <person name="Culley D."/>
            <person name="Daum C."/>
            <person name="Ezra D."/>
            <person name="Gonzalez J."/>
            <person name="Henrissat B."/>
            <person name="Kuo A."/>
            <person name="Liang C."/>
            <person name="Lipzen A."/>
            <person name="Lutzoni F."/>
            <person name="Magnuson J."/>
            <person name="Mondo S."/>
            <person name="Nolan M."/>
            <person name="Ohm R."/>
            <person name="Pangilinan J."/>
            <person name="Park H.-J."/>
            <person name="Ramirez L."/>
            <person name="Alfaro M."/>
            <person name="Sun H."/>
            <person name="Tritt A."/>
            <person name="Yoshinaga Y."/>
            <person name="Zwiers L.-H."/>
            <person name="Turgeon B."/>
            <person name="Goodwin S."/>
            <person name="Spatafora J."/>
            <person name="Crous P."/>
            <person name="Grigoriev I."/>
        </authorList>
    </citation>
    <scope>NUCLEOTIDE SEQUENCE</scope>
    <source>
        <strain evidence="3">CBS 122681</strain>
    </source>
</reference>
<feature type="transmembrane region" description="Helical" evidence="2">
    <location>
        <begin position="111"/>
        <end position="131"/>
    </location>
</feature>
<dbReference type="AlphaFoldDB" id="A0A6A6SWF2"/>
<feature type="region of interest" description="Disordered" evidence="1">
    <location>
        <begin position="204"/>
        <end position="242"/>
    </location>
</feature>
<dbReference type="EMBL" id="MU004414">
    <property type="protein sequence ID" value="KAF2651890.1"/>
    <property type="molecule type" value="Genomic_DNA"/>
</dbReference>
<evidence type="ECO:0000313" key="4">
    <source>
        <dbReference type="Proteomes" id="UP000799324"/>
    </source>
</evidence>
<dbReference type="Proteomes" id="UP000799324">
    <property type="component" value="Unassembled WGS sequence"/>
</dbReference>
<feature type="compositionally biased region" description="Polar residues" evidence="1">
    <location>
        <begin position="215"/>
        <end position="224"/>
    </location>
</feature>
<proteinExistence type="predicted"/>
<keyword evidence="2" id="KW-1133">Transmembrane helix</keyword>
<feature type="compositionally biased region" description="Basic and acidic residues" evidence="1">
    <location>
        <begin position="226"/>
        <end position="242"/>
    </location>
</feature>
<keyword evidence="2" id="KW-0472">Membrane</keyword>
<feature type="transmembrane region" description="Helical" evidence="2">
    <location>
        <begin position="137"/>
        <end position="154"/>
    </location>
</feature>
<evidence type="ECO:0000313" key="3">
    <source>
        <dbReference type="EMBL" id="KAF2651890.1"/>
    </source>
</evidence>